<dbReference type="InterPro" id="IPR036034">
    <property type="entry name" value="PDZ_sf"/>
</dbReference>
<dbReference type="PROSITE" id="PS50106">
    <property type="entry name" value="PDZ"/>
    <property type="match status" value="2"/>
</dbReference>
<keyword evidence="18" id="KW-1185">Reference proteome</keyword>
<sequence length="482" mass="52156">MKCIKAPGLLGVVLTVVVVLHANLSLALWPSKSASELPSFADLVEKVKHSVVNISTTKVIKDHPLQPFLDPDSPFRDFFGDEFFKRFFGDLPKREFKTHSLGSGFIISSDGYILTNNHVIEKADEITIKLDSGREYEAKIVGRDPKTDLALIKVKPDKDFPDPAVLGDSDELRVGDWVIAVGNPFGLGHTVTAGIISAKGRVIGAGPYDDFLQTDAAINPGNSGGPLFNLKGEVVGINTAIVARGQGIGFAIPINMAKELLPQLKEGKIVRGWLGVMIQDLTPELAKSFGLKEPKGALVADVLEGGPADKAGIKRGDIIVEFDGKEIPDARTLSRIVAATAPNSHVDVTVLRDGKKKHVSVIVGTMPEEGATEFETGDEAVEKAQKWGLTVQNLTPEVAERFGWSRDETGVLVTGVEPGSPAWEARVSEGDLIKEVNRRKVHNIRDFKLAISKAKETESLLLLIKRGDHTLYLALPPLRKAD</sequence>
<evidence type="ECO:0000256" key="7">
    <source>
        <dbReference type="ARBA" id="ARBA00022729"/>
    </source>
</evidence>
<dbReference type="InterPro" id="IPR011782">
    <property type="entry name" value="Pept_S1C_Do"/>
</dbReference>
<evidence type="ECO:0000256" key="9">
    <source>
        <dbReference type="ARBA" id="ARBA00022764"/>
    </source>
</evidence>
<organism evidence="17 18">
    <name type="scientific">Thermodesulforhabdus norvegica</name>
    <dbReference type="NCBI Taxonomy" id="39841"/>
    <lineage>
        <taxon>Bacteria</taxon>
        <taxon>Pseudomonadati</taxon>
        <taxon>Thermodesulfobacteriota</taxon>
        <taxon>Syntrophobacteria</taxon>
        <taxon>Syntrophobacterales</taxon>
        <taxon>Thermodesulforhabdaceae</taxon>
        <taxon>Thermodesulforhabdus</taxon>
    </lineage>
</organism>
<dbReference type="FunFam" id="2.30.42.10:FF:000037">
    <property type="entry name" value="Periplasmic serine endoprotease DegP-like"/>
    <property type="match status" value="1"/>
</dbReference>
<dbReference type="CDD" id="cd10839">
    <property type="entry name" value="cpPDZ1_DegP-like"/>
    <property type="match status" value="1"/>
</dbReference>
<dbReference type="PANTHER" id="PTHR22939">
    <property type="entry name" value="SERINE PROTEASE FAMILY S1C HTRA-RELATED"/>
    <property type="match status" value="1"/>
</dbReference>
<dbReference type="GO" id="GO:0006508">
    <property type="term" value="P:proteolysis"/>
    <property type="evidence" value="ECO:0007669"/>
    <property type="project" value="UniProtKB-KW"/>
</dbReference>
<evidence type="ECO:0000256" key="15">
    <source>
        <dbReference type="PIRSR" id="PIRSR611782-2"/>
    </source>
</evidence>
<evidence type="ECO:0000256" key="10">
    <source>
        <dbReference type="ARBA" id="ARBA00022801"/>
    </source>
</evidence>
<dbReference type="SUPFAM" id="SSF50494">
    <property type="entry name" value="Trypsin-like serine proteases"/>
    <property type="match status" value="1"/>
</dbReference>
<dbReference type="OrthoDB" id="9758917at2"/>
<comment type="catalytic activity">
    <reaction evidence="1">
        <text>Acts on substrates that are at least partially unfolded. The cleavage site P1 residue is normally between a pair of hydrophobic residues, such as Val-|-Val.</text>
        <dbReference type="EC" id="3.4.21.107"/>
    </reaction>
</comment>
<comment type="subcellular location">
    <subcellularLocation>
        <location evidence="2">Periplasm</location>
    </subcellularLocation>
</comment>
<proteinExistence type="inferred from homology"/>
<keyword evidence="12" id="KW-0346">Stress response</keyword>
<feature type="binding site" evidence="15">
    <location>
        <begin position="239"/>
        <end position="243"/>
    </location>
    <ligand>
        <name>substrate</name>
    </ligand>
</feature>
<accession>A0A1I4T8Y6</accession>
<evidence type="ECO:0000256" key="6">
    <source>
        <dbReference type="ARBA" id="ARBA00022670"/>
    </source>
</evidence>
<feature type="binding site" evidence="15">
    <location>
        <begin position="221"/>
        <end position="223"/>
    </location>
    <ligand>
        <name>substrate</name>
    </ligand>
</feature>
<feature type="binding site" evidence="15">
    <location>
        <position position="118"/>
    </location>
    <ligand>
        <name>substrate</name>
    </ligand>
</feature>
<keyword evidence="11" id="KW-0720">Serine protease</keyword>
<dbReference type="InterPro" id="IPR009003">
    <property type="entry name" value="Peptidase_S1_PA"/>
</dbReference>
<feature type="domain" description="PDZ" evidence="16">
    <location>
        <begin position="263"/>
        <end position="354"/>
    </location>
</feature>
<evidence type="ECO:0000313" key="17">
    <source>
        <dbReference type="EMBL" id="SFM73040.1"/>
    </source>
</evidence>
<dbReference type="PANTHER" id="PTHR22939:SF130">
    <property type="entry name" value="PERIPLASMIC SERINE ENDOPROTEASE DEGP-LIKE-RELATED"/>
    <property type="match status" value="1"/>
</dbReference>
<comment type="similarity">
    <text evidence="3">Belongs to the peptidase S1C family.</text>
</comment>
<evidence type="ECO:0000256" key="14">
    <source>
        <dbReference type="PIRSR" id="PIRSR611782-1"/>
    </source>
</evidence>
<dbReference type="InterPro" id="IPR001940">
    <property type="entry name" value="Peptidase_S1C"/>
</dbReference>
<dbReference type="STRING" id="39841.SAMN05660836_01288"/>
<dbReference type="InterPro" id="IPR001478">
    <property type="entry name" value="PDZ"/>
</dbReference>
<evidence type="ECO:0000313" key="18">
    <source>
        <dbReference type="Proteomes" id="UP000199611"/>
    </source>
</evidence>
<dbReference type="Gene3D" id="2.40.10.120">
    <property type="match status" value="1"/>
</dbReference>
<evidence type="ECO:0000256" key="3">
    <source>
        <dbReference type="ARBA" id="ARBA00010541"/>
    </source>
</evidence>
<gene>
    <name evidence="17" type="ORF">SAMN05660836_01288</name>
</gene>
<dbReference type="Gene3D" id="2.30.42.10">
    <property type="match status" value="2"/>
</dbReference>
<evidence type="ECO:0000259" key="16">
    <source>
        <dbReference type="PROSITE" id="PS50106"/>
    </source>
</evidence>
<dbReference type="Proteomes" id="UP000199611">
    <property type="component" value="Unassembled WGS sequence"/>
</dbReference>
<dbReference type="GO" id="GO:0004252">
    <property type="term" value="F:serine-type endopeptidase activity"/>
    <property type="evidence" value="ECO:0007669"/>
    <property type="project" value="InterPro"/>
</dbReference>
<keyword evidence="10" id="KW-0378">Hydrolase</keyword>
<keyword evidence="8" id="KW-0677">Repeat</keyword>
<reference evidence="17 18" key="1">
    <citation type="submission" date="2016-10" db="EMBL/GenBank/DDBJ databases">
        <authorList>
            <person name="de Groot N.N."/>
        </authorList>
    </citation>
    <scope>NUCLEOTIDE SEQUENCE [LARGE SCALE GENOMIC DNA]</scope>
    <source>
        <strain evidence="17 18">DSM 9990</strain>
    </source>
</reference>
<evidence type="ECO:0000256" key="4">
    <source>
        <dbReference type="ARBA" id="ARBA00013035"/>
    </source>
</evidence>
<evidence type="ECO:0000256" key="1">
    <source>
        <dbReference type="ARBA" id="ARBA00001772"/>
    </source>
</evidence>
<dbReference type="AlphaFoldDB" id="A0A1I4T8Y6"/>
<evidence type="ECO:0000256" key="13">
    <source>
        <dbReference type="ARBA" id="ARBA00032850"/>
    </source>
</evidence>
<dbReference type="EMBL" id="FOUU01000003">
    <property type="protein sequence ID" value="SFM73040.1"/>
    <property type="molecule type" value="Genomic_DNA"/>
</dbReference>
<dbReference type="EC" id="3.4.21.107" evidence="4"/>
<dbReference type="SMART" id="SM00228">
    <property type="entry name" value="PDZ"/>
    <property type="match status" value="2"/>
</dbReference>
<feature type="domain" description="PDZ" evidence="16">
    <location>
        <begin position="371"/>
        <end position="468"/>
    </location>
</feature>
<feature type="active site" description="Charge relay system" evidence="14">
    <location>
        <position position="148"/>
    </location>
</feature>
<feature type="active site" description="Charge relay system" evidence="14">
    <location>
        <position position="223"/>
    </location>
</feature>
<name>A0A1I4T8Y6_9BACT</name>
<dbReference type="GO" id="GO:0042597">
    <property type="term" value="C:periplasmic space"/>
    <property type="evidence" value="ECO:0007669"/>
    <property type="project" value="UniProtKB-SubCell"/>
</dbReference>
<evidence type="ECO:0000256" key="2">
    <source>
        <dbReference type="ARBA" id="ARBA00004418"/>
    </source>
</evidence>
<evidence type="ECO:0000256" key="5">
    <source>
        <dbReference type="ARBA" id="ARBA00013958"/>
    </source>
</evidence>
<evidence type="ECO:0000256" key="8">
    <source>
        <dbReference type="ARBA" id="ARBA00022737"/>
    </source>
</evidence>
<keyword evidence="6 17" id="KW-0645">Protease</keyword>
<evidence type="ECO:0000256" key="11">
    <source>
        <dbReference type="ARBA" id="ARBA00022825"/>
    </source>
</evidence>
<dbReference type="RefSeq" id="WP_093394375.1">
    <property type="nucleotide sequence ID" value="NZ_FOUU01000003.1"/>
</dbReference>
<dbReference type="Pfam" id="PF13365">
    <property type="entry name" value="Trypsin_2"/>
    <property type="match status" value="1"/>
</dbReference>
<dbReference type="FunFam" id="2.40.10.120:FF:000007">
    <property type="entry name" value="Periplasmic serine endoprotease DegP-like"/>
    <property type="match status" value="1"/>
</dbReference>
<dbReference type="NCBIfam" id="TIGR02037">
    <property type="entry name" value="degP_htrA_DO"/>
    <property type="match status" value="1"/>
</dbReference>
<keyword evidence="9" id="KW-0574">Periplasm</keyword>
<feature type="active site" description="Charge relay system" evidence="14">
    <location>
        <position position="118"/>
    </location>
</feature>
<dbReference type="SUPFAM" id="SSF50156">
    <property type="entry name" value="PDZ domain-like"/>
    <property type="match status" value="2"/>
</dbReference>
<feature type="binding site" evidence="15">
    <location>
        <position position="148"/>
    </location>
    <ligand>
        <name>substrate</name>
    </ligand>
</feature>
<evidence type="ECO:0000256" key="12">
    <source>
        <dbReference type="ARBA" id="ARBA00023016"/>
    </source>
</evidence>
<dbReference type="PRINTS" id="PR00834">
    <property type="entry name" value="PROTEASES2C"/>
</dbReference>
<dbReference type="Pfam" id="PF13180">
    <property type="entry name" value="PDZ_2"/>
    <property type="match status" value="2"/>
</dbReference>
<protein>
    <recommendedName>
        <fullName evidence="5">Probable periplasmic serine endoprotease DegP-like</fullName>
        <ecNumber evidence="4">3.4.21.107</ecNumber>
    </recommendedName>
    <alternativeName>
        <fullName evidence="13">Protease Do</fullName>
    </alternativeName>
</protein>
<keyword evidence="7" id="KW-0732">Signal</keyword>